<dbReference type="OrthoDB" id="391988at2759"/>
<dbReference type="EMBL" id="KN817576">
    <property type="protein sequence ID" value="KJA19570.1"/>
    <property type="molecule type" value="Genomic_DNA"/>
</dbReference>
<feature type="transmembrane region" description="Helical" evidence="1">
    <location>
        <begin position="348"/>
        <end position="368"/>
    </location>
</feature>
<organism evidence="2 3">
    <name type="scientific">Hypholoma sublateritium (strain FD-334 SS-4)</name>
    <dbReference type="NCBI Taxonomy" id="945553"/>
    <lineage>
        <taxon>Eukaryota</taxon>
        <taxon>Fungi</taxon>
        <taxon>Dikarya</taxon>
        <taxon>Basidiomycota</taxon>
        <taxon>Agaricomycotina</taxon>
        <taxon>Agaricomycetes</taxon>
        <taxon>Agaricomycetidae</taxon>
        <taxon>Agaricales</taxon>
        <taxon>Agaricineae</taxon>
        <taxon>Strophariaceae</taxon>
        <taxon>Hypholoma</taxon>
    </lineage>
</organism>
<keyword evidence="1" id="KW-1133">Transmembrane helix</keyword>
<sequence>MFNVDPQEIDVAHDRAGHADIELEYKSLSNPRFILHDSKGFEAGSTTNWDNVDRFLRRCQAYPELSRRIHAIWLCLLTPRPGARLLEAGDENLLKLAIELKIPIVAVFTKYDLLVNSFLLKDRSSTKSKPERLLDSEKKASESLRSSGEGLERIWQILAPKELPMAWVKMSLPKKPDPKMSTEMLSGLADVTREKLREVESNLYITWITAQQVNARQKVDLSIDEGLKKYWQDLGKSIAFEGQTMINCIRRIHDDILKVWNFRDPDRVLSSAEFFSQMIGLVAPLIDDQPNQAAFFGDGVSTVSDLVTIIQAAGATALALPLSAISLGGLAIKFLYGKYQQYDSTAKFLAGYIVNLTLFLHGIFMDILPSDPPRALSHSFVTDALALRRSDLQRNSSDNINSTPEGITTDINARLGLR</sequence>
<dbReference type="Proteomes" id="UP000054270">
    <property type="component" value="Unassembled WGS sequence"/>
</dbReference>
<dbReference type="Gene3D" id="3.40.50.300">
    <property type="entry name" value="P-loop containing nucleotide triphosphate hydrolases"/>
    <property type="match status" value="1"/>
</dbReference>
<dbReference type="AlphaFoldDB" id="A0A0D2PHM3"/>
<accession>A0A0D2PHM3</accession>
<protein>
    <recommendedName>
        <fullName evidence="4">G domain-containing protein</fullName>
    </recommendedName>
</protein>
<evidence type="ECO:0000313" key="3">
    <source>
        <dbReference type="Proteomes" id="UP000054270"/>
    </source>
</evidence>
<evidence type="ECO:0000313" key="2">
    <source>
        <dbReference type="EMBL" id="KJA19570.1"/>
    </source>
</evidence>
<keyword evidence="3" id="KW-1185">Reference proteome</keyword>
<evidence type="ECO:0000256" key="1">
    <source>
        <dbReference type="SAM" id="Phobius"/>
    </source>
</evidence>
<feature type="transmembrane region" description="Helical" evidence="1">
    <location>
        <begin position="312"/>
        <end position="336"/>
    </location>
</feature>
<name>A0A0D2PHM3_HYPSF</name>
<evidence type="ECO:0008006" key="4">
    <source>
        <dbReference type="Google" id="ProtNLM"/>
    </source>
</evidence>
<keyword evidence="1" id="KW-0812">Transmembrane</keyword>
<reference evidence="3" key="1">
    <citation type="submission" date="2014-04" db="EMBL/GenBank/DDBJ databases">
        <title>Evolutionary Origins and Diversification of the Mycorrhizal Mutualists.</title>
        <authorList>
            <consortium name="DOE Joint Genome Institute"/>
            <consortium name="Mycorrhizal Genomics Consortium"/>
            <person name="Kohler A."/>
            <person name="Kuo A."/>
            <person name="Nagy L.G."/>
            <person name="Floudas D."/>
            <person name="Copeland A."/>
            <person name="Barry K.W."/>
            <person name="Cichocki N."/>
            <person name="Veneault-Fourrey C."/>
            <person name="LaButti K."/>
            <person name="Lindquist E.A."/>
            <person name="Lipzen A."/>
            <person name="Lundell T."/>
            <person name="Morin E."/>
            <person name="Murat C."/>
            <person name="Riley R."/>
            <person name="Ohm R."/>
            <person name="Sun H."/>
            <person name="Tunlid A."/>
            <person name="Henrissat B."/>
            <person name="Grigoriev I.V."/>
            <person name="Hibbett D.S."/>
            <person name="Martin F."/>
        </authorList>
    </citation>
    <scope>NUCLEOTIDE SEQUENCE [LARGE SCALE GENOMIC DNA]</scope>
    <source>
        <strain evidence="3">FD-334 SS-4</strain>
    </source>
</reference>
<gene>
    <name evidence="2" type="ORF">HYPSUDRAFT_859131</name>
</gene>
<keyword evidence="1" id="KW-0472">Membrane</keyword>
<proteinExistence type="predicted"/>
<dbReference type="InterPro" id="IPR027417">
    <property type="entry name" value="P-loop_NTPase"/>
</dbReference>